<evidence type="ECO:0000313" key="5">
    <source>
        <dbReference type="EMBL" id="GAG16465.1"/>
    </source>
</evidence>
<dbReference type="SUPFAM" id="SSF52540">
    <property type="entry name" value="P-loop containing nucleoside triphosphate hydrolases"/>
    <property type="match status" value="1"/>
</dbReference>
<dbReference type="Pfam" id="PF00037">
    <property type="entry name" value="Fer4"/>
    <property type="match status" value="1"/>
</dbReference>
<dbReference type="InterPro" id="IPR003439">
    <property type="entry name" value="ABC_transporter-like_ATP-bd"/>
</dbReference>
<dbReference type="InterPro" id="IPR017871">
    <property type="entry name" value="ABC_transporter-like_CS"/>
</dbReference>
<feature type="non-terminal residue" evidence="5">
    <location>
        <position position="255"/>
    </location>
</feature>
<feature type="domain" description="ABC transporter" evidence="3">
    <location>
        <begin position="38"/>
        <end position="255"/>
    </location>
</feature>
<dbReference type="PROSITE" id="PS50893">
    <property type="entry name" value="ABC_TRANSPORTER_2"/>
    <property type="match status" value="1"/>
</dbReference>
<dbReference type="PRINTS" id="PR01868">
    <property type="entry name" value="ABCEFAMILY"/>
</dbReference>
<dbReference type="GO" id="GO:0005524">
    <property type="term" value="F:ATP binding"/>
    <property type="evidence" value="ECO:0007669"/>
    <property type="project" value="UniProtKB-KW"/>
</dbReference>
<dbReference type="SUPFAM" id="SSF54862">
    <property type="entry name" value="4Fe-4S ferredoxins"/>
    <property type="match status" value="1"/>
</dbReference>
<dbReference type="InterPro" id="IPR017896">
    <property type="entry name" value="4Fe4S_Fe-S-bd"/>
</dbReference>
<dbReference type="EMBL" id="BARS01039215">
    <property type="protein sequence ID" value="GAG16465.1"/>
    <property type="molecule type" value="Genomic_DNA"/>
</dbReference>
<dbReference type="Pfam" id="PF00005">
    <property type="entry name" value="ABC_tran"/>
    <property type="match status" value="1"/>
</dbReference>
<keyword evidence="2" id="KW-0067">ATP-binding</keyword>
<proteinExistence type="predicted"/>
<evidence type="ECO:0000259" key="4">
    <source>
        <dbReference type="PROSITE" id="PS51379"/>
    </source>
</evidence>
<dbReference type="PROSITE" id="PS00198">
    <property type="entry name" value="4FE4S_FER_1"/>
    <property type="match status" value="1"/>
</dbReference>
<dbReference type="PROSITE" id="PS51379">
    <property type="entry name" value="4FE4S_FER_2"/>
    <property type="match status" value="1"/>
</dbReference>
<dbReference type="PROSITE" id="PS00211">
    <property type="entry name" value="ABC_TRANSPORTER_1"/>
    <property type="match status" value="1"/>
</dbReference>
<dbReference type="InterPro" id="IPR003593">
    <property type="entry name" value="AAA+_ATPase"/>
</dbReference>
<evidence type="ECO:0000259" key="3">
    <source>
        <dbReference type="PROSITE" id="PS50893"/>
    </source>
</evidence>
<name>X0VDS0_9ZZZZ</name>
<evidence type="ECO:0000256" key="1">
    <source>
        <dbReference type="ARBA" id="ARBA00022741"/>
    </source>
</evidence>
<feature type="domain" description="4Fe-4S ferredoxin-type" evidence="4">
    <location>
        <begin position="14"/>
        <end position="43"/>
    </location>
</feature>
<organism evidence="5">
    <name type="scientific">marine sediment metagenome</name>
    <dbReference type="NCBI Taxonomy" id="412755"/>
    <lineage>
        <taxon>unclassified sequences</taxon>
        <taxon>metagenomes</taxon>
        <taxon>ecological metagenomes</taxon>
    </lineage>
</organism>
<reference evidence="5" key="1">
    <citation type="journal article" date="2014" name="Front. Microbiol.">
        <title>High frequency of phylogenetically diverse reductive dehalogenase-homologous genes in deep subseafloor sedimentary metagenomes.</title>
        <authorList>
            <person name="Kawai M."/>
            <person name="Futagami T."/>
            <person name="Toyoda A."/>
            <person name="Takaki Y."/>
            <person name="Nishi S."/>
            <person name="Hori S."/>
            <person name="Arai W."/>
            <person name="Tsubouchi T."/>
            <person name="Morono Y."/>
            <person name="Uchiyama I."/>
            <person name="Ito T."/>
            <person name="Fujiyama A."/>
            <person name="Inagaki F."/>
            <person name="Takami H."/>
        </authorList>
    </citation>
    <scope>NUCLEOTIDE SEQUENCE</scope>
    <source>
        <strain evidence="5">Expedition CK06-06</strain>
    </source>
</reference>
<dbReference type="InterPro" id="IPR013283">
    <property type="entry name" value="RLI1"/>
</dbReference>
<dbReference type="InterPro" id="IPR027417">
    <property type="entry name" value="P-loop_NTPase"/>
</dbReference>
<dbReference type="SMART" id="SM00382">
    <property type="entry name" value="AAA"/>
    <property type="match status" value="1"/>
</dbReference>
<dbReference type="InterPro" id="IPR017900">
    <property type="entry name" value="4Fe4S_Fe_S_CS"/>
</dbReference>
<evidence type="ECO:0000256" key="2">
    <source>
        <dbReference type="ARBA" id="ARBA00022840"/>
    </source>
</evidence>
<comment type="caution">
    <text evidence="5">The sequence shown here is derived from an EMBL/GenBank/DDBJ whole genome shotgun (WGS) entry which is preliminary data.</text>
</comment>
<evidence type="ECO:0008006" key="6">
    <source>
        <dbReference type="Google" id="ProtNLM"/>
    </source>
</evidence>
<keyword evidence="1" id="KW-0547">Nucleotide-binding</keyword>
<sequence length="255" mass="28655">NKSGEECIVEGDDNKPKINEELCTGCGICVHRCPYDAISVINLPEELTEKPIHQYGENGFHLYNLPTPIFGKVVGILGKNGIGKSTAIKILASVLEPNLGEIEKEKADYGELIEYFKGTEAQLFFEKVKDKKIKIAYKLQQVDLIPKTQKGKVKELLKKVDEKKQLGKIAKELEIEEILDNDIKKISGGELQRVAIAATVLKKANLYIFDEPTSYLDIKQRLKIAKFIRNLANEKTAVMVVEHDLIILDYMADLV</sequence>
<dbReference type="PANTHER" id="PTHR19248">
    <property type="entry name" value="ATP-BINDING TRANSPORT PROTEIN-RELATED"/>
    <property type="match status" value="1"/>
</dbReference>
<feature type="non-terminal residue" evidence="5">
    <location>
        <position position="1"/>
    </location>
</feature>
<protein>
    <recommendedName>
        <fullName evidence="6">4Fe-4S ferredoxin-type domain-containing protein</fullName>
    </recommendedName>
</protein>
<dbReference type="GO" id="GO:0016887">
    <property type="term" value="F:ATP hydrolysis activity"/>
    <property type="evidence" value="ECO:0007669"/>
    <property type="project" value="InterPro"/>
</dbReference>
<accession>X0VDS0</accession>
<gene>
    <name evidence="5" type="ORF">S01H1_59915</name>
</gene>
<dbReference type="Gene3D" id="3.40.50.300">
    <property type="entry name" value="P-loop containing nucleotide triphosphate hydrolases"/>
    <property type="match status" value="1"/>
</dbReference>
<dbReference type="AlphaFoldDB" id="X0VDS0"/>